<gene>
    <name evidence="9" type="ORF">SOCG_04229</name>
</gene>
<dbReference type="InterPro" id="IPR051000">
    <property type="entry name" value="Homeobox_DNA-bind_prot"/>
</dbReference>
<dbReference type="PROSITE" id="PS50071">
    <property type="entry name" value="HOMEOBOX_2"/>
    <property type="match status" value="1"/>
</dbReference>
<evidence type="ECO:0000256" key="5">
    <source>
        <dbReference type="PROSITE-ProRule" id="PRU00108"/>
    </source>
</evidence>
<feature type="region of interest" description="Disordered" evidence="7">
    <location>
        <begin position="755"/>
        <end position="780"/>
    </location>
</feature>
<dbReference type="SMART" id="SM00389">
    <property type="entry name" value="HOX"/>
    <property type="match status" value="1"/>
</dbReference>
<dbReference type="Pfam" id="PF00046">
    <property type="entry name" value="Homeodomain"/>
    <property type="match status" value="1"/>
</dbReference>
<protein>
    <submittedName>
        <fullName evidence="9">Homeobox transcription factor Phx1</fullName>
    </submittedName>
</protein>
<dbReference type="PROSITE" id="PS00027">
    <property type="entry name" value="HOMEOBOX_1"/>
    <property type="match status" value="1"/>
</dbReference>
<dbReference type="InterPro" id="IPR017970">
    <property type="entry name" value="Homeobox_CS"/>
</dbReference>
<dbReference type="OrthoDB" id="6159439at2759"/>
<dbReference type="GO" id="GO:0030154">
    <property type="term" value="P:cell differentiation"/>
    <property type="evidence" value="ECO:0007669"/>
    <property type="project" value="TreeGrafter"/>
</dbReference>
<feature type="compositionally biased region" description="Basic and acidic residues" evidence="7">
    <location>
        <begin position="761"/>
        <end position="773"/>
    </location>
</feature>
<dbReference type="GO" id="GO:2001172">
    <property type="term" value="P:positive regulation of glycolytic fermentation to ethanol"/>
    <property type="evidence" value="ECO:0007669"/>
    <property type="project" value="EnsemblFungi"/>
</dbReference>
<feature type="domain" description="Homeobox" evidence="8">
    <location>
        <begin position="159"/>
        <end position="219"/>
    </location>
</feature>
<feature type="region of interest" description="Disordered" evidence="7">
    <location>
        <begin position="59"/>
        <end position="90"/>
    </location>
</feature>
<accession>S9PTA0</accession>
<feature type="DNA-binding region" description="Homeobox" evidence="5">
    <location>
        <begin position="161"/>
        <end position="220"/>
    </location>
</feature>
<feature type="region of interest" description="Disordered" evidence="7">
    <location>
        <begin position="132"/>
        <end position="166"/>
    </location>
</feature>
<dbReference type="CDD" id="cd00086">
    <property type="entry name" value="homeodomain"/>
    <property type="match status" value="1"/>
</dbReference>
<dbReference type="GeneID" id="25033193"/>
<keyword evidence="10" id="KW-1185">Reference proteome</keyword>
<feature type="compositionally biased region" description="Polar residues" evidence="7">
    <location>
        <begin position="729"/>
        <end position="738"/>
    </location>
</feature>
<feature type="region of interest" description="Disordered" evidence="7">
    <location>
        <begin position="1"/>
        <end position="37"/>
    </location>
</feature>
<feature type="compositionally biased region" description="Basic and acidic residues" evidence="7">
    <location>
        <begin position="625"/>
        <end position="644"/>
    </location>
</feature>
<dbReference type="HOGENOM" id="CLU_335282_0_0_1"/>
<evidence type="ECO:0000256" key="6">
    <source>
        <dbReference type="RuleBase" id="RU000682"/>
    </source>
</evidence>
<evidence type="ECO:0000256" key="4">
    <source>
        <dbReference type="ARBA" id="ARBA00023242"/>
    </source>
</evidence>
<dbReference type="AlphaFoldDB" id="S9PTA0"/>
<feature type="region of interest" description="Disordered" evidence="7">
    <location>
        <begin position="250"/>
        <end position="312"/>
    </location>
</feature>
<feature type="compositionally biased region" description="Basic and acidic residues" evidence="7">
    <location>
        <begin position="607"/>
        <end position="618"/>
    </location>
</feature>
<feature type="region of interest" description="Disordered" evidence="7">
    <location>
        <begin position="666"/>
        <end position="686"/>
    </location>
</feature>
<evidence type="ECO:0000256" key="7">
    <source>
        <dbReference type="SAM" id="MobiDB-lite"/>
    </source>
</evidence>
<dbReference type="GO" id="GO:0005634">
    <property type="term" value="C:nucleus"/>
    <property type="evidence" value="ECO:0007669"/>
    <property type="project" value="UniProtKB-SubCell"/>
</dbReference>
<evidence type="ECO:0000313" key="10">
    <source>
        <dbReference type="Proteomes" id="UP000016088"/>
    </source>
</evidence>
<evidence type="ECO:0000256" key="3">
    <source>
        <dbReference type="ARBA" id="ARBA00023155"/>
    </source>
</evidence>
<feature type="compositionally biased region" description="Polar residues" evidence="7">
    <location>
        <begin position="250"/>
        <end position="261"/>
    </location>
</feature>
<keyword evidence="2 5" id="KW-0238">DNA-binding</keyword>
<reference evidence="9 10" key="1">
    <citation type="journal article" date="2011" name="Science">
        <title>Comparative functional genomics of the fission yeasts.</title>
        <authorList>
            <person name="Rhind N."/>
            <person name="Chen Z."/>
            <person name="Yassour M."/>
            <person name="Thompson D.A."/>
            <person name="Haas B.J."/>
            <person name="Habib N."/>
            <person name="Wapinski I."/>
            <person name="Roy S."/>
            <person name="Lin M.F."/>
            <person name="Heiman D.I."/>
            <person name="Young S.K."/>
            <person name="Furuya K."/>
            <person name="Guo Y."/>
            <person name="Pidoux A."/>
            <person name="Chen H.M."/>
            <person name="Robbertse B."/>
            <person name="Goldberg J.M."/>
            <person name="Aoki K."/>
            <person name="Bayne E.H."/>
            <person name="Berlin A.M."/>
            <person name="Desjardins C.A."/>
            <person name="Dobbs E."/>
            <person name="Dukaj L."/>
            <person name="Fan L."/>
            <person name="FitzGerald M.G."/>
            <person name="French C."/>
            <person name="Gujja S."/>
            <person name="Hansen K."/>
            <person name="Keifenheim D."/>
            <person name="Levin J.Z."/>
            <person name="Mosher R.A."/>
            <person name="Mueller C.A."/>
            <person name="Pfiffner J."/>
            <person name="Priest M."/>
            <person name="Russ C."/>
            <person name="Smialowska A."/>
            <person name="Swoboda P."/>
            <person name="Sykes S.M."/>
            <person name="Vaughn M."/>
            <person name="Vengrova S."/>
            <person name="Yoder R."/>
            <person name="Zeng Q."/>
            <person name="Allshire R."/>
            <person name="Baulcombe D."/>
            <person name="Birren B.W."/>
            <person name="Brown W."/>
            <person name="Ekwall K."/>
            <person name="Kellis M."/>
            <person name="Leatherwood J."/>
            <person name="Levin H."/>
            <person name="Margalit H."/>
            <person name="Martienssen R."/>
            <person name="Nieduszynski C.A."/>
            <person name="Spatafora J.W."/>
            <person name="Friedman N."/>
            <person name="Dalgaard J.Z."/>
            <person name="Baumann P."/>
            <person name="Niki H."/>
            <person name="Regev A."/>
            <person name="Nusbaum C."/>
        </authorList>
    </citation>
    <scope>NUCLEOTIDE SEQUENCE [LARGE SCALE GENOMIC DNA]</scope>
    <source>
        <strain evidence="10">yFS286</strain>
    </source>
</reference>
<dbReference type="InterPro" id="IPR001356">
    <property type="entry name" value="HD"/>
</dbReference>
<dbReference type="Proteomes" id="UP000016088">
    <property type="component" value="Unassembled WGS sequence"/>
</dbReference>
<dbReference type="PANTHER" id="PTHR24324">
    <property type="entry name" value="HOMEOBOX PROTEIN HHEX"/>
    <property type="match status" value="1"/>
</dbReference>
<evidence type="ECO:0000256" key="2">
    <source>
        <dbReference type="ARBA" id="ARBA00023125"/>
    </source>
</evidence>
<dbReference type="InterPro" id="IPR009057">
    <property type="entry name" value="Homeodomain-like_sf"/>
</dbReference>
<dbReference type="OMA" id="YEGIQYR"/>
<keyword evidence="4 5" id="KW-0539">Nucleus</keyword>
<proteinExistence type="predicted"/>
<dbReference type="VEuPathDB" id="FungiDB:SOCG_04229"/>
<keyword evidence="3 5" id="KW-0371">Homeobox</keyword>
<dbReference type="RefSeq" id="XP_013020525.1">
    <property type="nucleotide sequence ID" value="XM_013165071.1"/>
</dbReference>
<organism evidence="9 10">
    <name type="scientific">Schizosaccharomyces octosporus (strain yFS286)</name>
    <name type="common">Fission yeast</name>
    <name type="synonym">Octosporomyces octosporus</name>
    <dbReference type="NCBI Taxonomy" id="483514"/>
    <lineage>
        <taxon>Eukaryota</taxon>
        <taxon>Fungi</taxon>
        <taxon>Dikarya</taxon>
        <taxon>Ascomycota</taxon>
        <taxon>Taphrinomycotina</taxon>
        <taxon>Schizosaccharomycetes</taxon>
        <taxon>Schizosaccharomycetales</taxon>
        <taxon>Schizosaccharomycetaceae</taxon>
        <taxon>Schizosaccharomyces</taxon>
    </lineage>
</organism>
<dbReference type="SUPFAM" id="SSF46689">
    <property type="entry name" value="Homeodomain-like"/>
    <property type="match status" value="1"/>
</dbReference>
<sequence>MQQFPQPSGHPQLRREMEANAVGNTVLPKQRDPDFSAQQYDVNSLFVPPYDNFPVPTPNNSSIAAFSNEKAPTYPNVQDFPGESVSDPTSKDALNQEVAAVHFGKEINSNLEKPSDSSKRFPLFSADRNHAKEFEPDVPISTSVVPDKETSYEQPLNSPAPKGKKQRLVPEQLNYLLRQFAKDANPSPSVREEIARELNLPERSVTIWFQNRRAKAKLISRRQEEERQRLLHEQMELDNLNQQVSQAFSREIQSNSENNSKPDIGQSLPFTNPLLPKPTKRYRNTYSAHESPFKPTPSSSENPALEPPMANPLYKHIFPGSTDPRLKQRFSISHIPNSNLSFSTSDPPKKFPKYLSTGSFPSLSAVSASLPSAYGRGNFEHRFSQEGQNYDQKMTDNISSMPAIRRYSSARLIPSQQVQGDSGSPKSGSSEFYYFACALLIIGLWKRLRLTPQDLMCFYSPPKKLFAYLIQYEGIQYRIEYSFFVVESIHVNRVDDPLLTELNVAVPPRERPGANESWLQVDIHLTIPPVFHMITSEGQENCTDFTEGNQASEVLGHSLIGPASSIFLMLNRIREASPELGSVIKLHKNIRPPSTYQEEEYITVKSEENEISKEKGNKENSAPQQEKHEFPFWKSPEAESSERHRNNVVFKESLLPSDNAQMAVEFSKPDESNGRSVSFPSASSELRSFPIESLSQPNPFMYMNADARTEKEGKKEVNPPHAFHYPQDQHMTQSRSSVNALPAGTGLVNMTYEMKPGIGEENNRSKPISKDSFEDQNLLS</sequence>
<feature type="compositionally biased region" description="Polar residues" evidence="7">
    <location>
        <begin position="674"/>
        <end position="686"/>
    </location>
</feature>
<dbReference type="PANTHER" id="PTHR24324:SF5">
    <property type="entry name" value="HEMATOPOIETICALLY-EXPRESSED HOMEOBOX PROTEIN HHEX"/>
    <property type="match status" value="1"/>
</dbReference>
<dbReference type="EMBL" id="KE503208">
    <property type="protein sequence ID" value="EPX70728.1"/>
    <property type="molecule type" value="Genomic_DNA"/>
</dbReference>
<evidence type="ECO:0000259" key="8">
    <source>
        <dbReference type="PROSITE" id="PS50071"/>
    </source>
</evidence>
<name>S9PTA0_SCHOY</name>
<evidence type="ECO:0000313" key="9">
    <source>
        <dbReference type="EMBL" id="EPX70728.1"/>
    </source>
</evidence>
<evidence type="ECO:0000256" key="1">
    <source>
        <dbReference type="ARBA" id="ARBA00004123"/>
    </source>
</evidence>
<comment type="subcellular location">
    <subcellularLocation>
        <location evidence="1 5 6">Nucleus</location>
    </subcellularLocation>
</comment>
<dbReference type="GO" id="GO:0000978">
    <property type="term" value="F:RNA polymerase II cis-regulatory region sequence-specific DNA binding"/>
    <property type="evidence" value="ECO:0007669"/>
    <property type="project" value="EnsemblFungi"/>
</dbReference>
<dbReference type="Gene3D" id="1.10.10.60">
    <property type="entry name" value="Homeodomain-like"/>
    <property type="match status" value="1"/>
</dbReference>
<dbReference type="GO" id="GO:0000981">
    <property type="term" value="F:DNA-binding transcription factor activity, RNA polymerase II-specific"/>
    <property type="evidence" value="ECO:0007669"/>
    <property type="project" value="InterPro"/>
</dbReference>
<feature type="region of interest" description="Disordered" evidence="7">
    <location>
        <begin position="607"/>
        <end position="644"/>
    </location>
</feature>
<feature type="region of interest" description="Disordered" evidence="7">
    <location>
        <begin position="710"/>
        <end position="738"/>
    </location>
</feature>
<dbReference type="eggNOG" id="KOG0849">
    <property type="taxonomic scope" value="Eukaryota"/>
</dbReference>